<organism evidence="5 6">
    <name type="scientific">Suillus fuscotomentosus</name>
    <dbReference type="NCBI Taxonomy" id="1912939"/>
    <lineage>
        <taxon>Eukaryota</taxon>
        <taxon>Fungi</taxon>
        <taxon>Dikarya</taxon>
        <taxon>Basidiomycota</taxon>
        <taxon>Agaricomycotina</taxon>
        <taxon>Agaricomycetes</taxon>
        <taxon>Agaricomycetidae</taxon>
        <taxon>Boletales</taxon>
        <taxon>Suillineae</taxon>
        <taxon>Suillaceae</taxon>
        <taxon>Suillus</taxon>
    </lineage>
</organism>
<dbReference type="RefSeq" id="XP_041217020.1">
    <property type="nucleotide sequence ID" value="XM_041376232.1"/>
</dbReference>
<dbReference type="AlphaFoldDB" id="A0AAD4DPI8"/>
<evidence type="ECO:0000256" key="3">
    <source>
        <dbReference type="ARBA" id="ARBA00023002"/>
    </source>
</evidence>
<evidence type="ECO:0000256" key="2">
    <source>
        <dbReference type="ARBA" id="ARBA00022827"/>
    </source>
</evidence>
<keyword evidence="2" id="KW-0274">FAD</keyword>
<name>A0AAD4DPI8_9AGAM</name>
<dbReference type="GO" id="GO:0016491">
    <property type="term" value="F:oxidoreductase activity"/>
    <property type="evidence" value="ECO:0007669"/>
    <property type="project" value="UniProtKB-KW"/>
</dbReference>
<evidence type="ECO:0000259" key="4">
    <source>
        <dbReference type="Pfam" id="PF01494"/>
    </source>
</evidence>
<dbReference type="Pfam" id="PF01494">
    <property type="entry name" value="FAD_binding_3"/>
    <property type="match status" value="1"/>
</dbReference>
<keyword evidence="6" id="KW-1185">Reference proteome</keyword>
<dbReference type="Gene3D" id="3.50.50.60">
    <property type="entry name" value="FAD/NAD(P)-binding domain"/>
    <property type="match status" value="1"/>
</dbReference>
<reference evidence="5" key="1">
    <citation type="journal article" date="2020" name="New Phytol.">
        <title>Comparative genomics reveals dynamic genome evolution in host specialist ectomycorrhizal fungi.</title>
        <authorList>
            <person name="Lofgren L.A."/>
            <person name="Nguyen N.H."/>
            <person name="Vilgalys R."/>
            <person name="Ruytinx J."/>
            <person name="Liao H.L."/>
            <person name="Branco S."/>
            <person name="Kuo A."/>
            <person name="LaButti K."/>
            <person name="Lipzen A."/>
            <person name="Andreopoulos W."/>
            <person name="Pangilinan J."/>
            <person name="Riley R."/>
            <person name="Hundley H."/>
            <person name="Na H."/>
            <person name="Barry K."/>
            <person name="Grigoriev I.V."/>
            <person name="Stajich J.E."/>
            <person name="Kennedy P.G."/>
        </authorList>
    </citation>
    <scope>NUCLEOTIDE SEQUENCE</scope>
    <source>
        <strain evidence="5">FC203</strain>
    </source>
</reference>
<evidence type="ECO:0000313" key="5">
    <source>
        <dbReference type="EMBL" id="KAG1887944.1"/>
    </source>
</evidence>
<dbReference type="InterPro" id="IPR002938">
    <property type="entry name" value="FAD-bd"/>
</dbReference>
<keyword evidence="1" id="KW-0285">Flavoprotein</keyword>
<proteinExistence type="predicted"/>
<gene>
    <name evidence="5" type="ORF">F5891DRAFT_966460</name>
</gene>
<dbReference type="Proteomes" id="UP001195769">
    <property type="component" value="Unassembled WGS sequence"/>
</dbReference>
<comment type="caution">
    <text evidence="5">The sequence shown here is derived from an EMBL/GenBank/DDBJ whole genome shotgun (WGS) entry which is preliminary data.</text>
</comment>
<keyword evidence="3" id="KW-0560">Oxidoreductase</keyword>
<dbReference type="EMBL" id="JABBWK010000188">
    <property type="protein sequence ID" value="KAG1887944.1"/>
    <property type="molecule type" value="Genomic_DNA"/>
</dbReference>
<sequence>GAGPVGLVAALTLLQNGISVRIINKDLHPRIGQRGSGMWVCRTSTCHTVSCLGKTALLVRSYKPGTLEPLQDLSIVPHVEPTPAIPFVLPKLMGQQLPDVILRRHLEKFSCSVEMDTELCSFEQSDEGVTAILAKNGIPESFDTKHCVQATWAHILGETRDDTRVVTRDIRLTGVGLDRVVRPCSTNSIKSCSNPVLKHWHRLFAYVFLTSTDAHW</sequence>
<feature type="non-terminal residue" evidence="5">
    <location>
        <position position="216"/>
    </location>
</feature>
<protein>
    <recommendedName>
        <fullName evidence="4">FAD-binding domain-containing protein</fullName>
    </recommendedName>
</protein>
<dbReference type="InterPro" id="IPR036188">
    <property type="entry name" value="FAD/NAD-bd_sf"/>
</dbReference>
<evidence type="ECO:0000313" key="6">
    <source>
        <dbReference type="Proteomes" id="UP001195769"/>
    </source>
</evidence>
<accession>A0AAD4DPI8</accession>
<dbReference type="GeneID" id="64670530"/>
<dbReference type="SUPFAM" id="SSF51905">
    <property type="entry name" value="FAD/NAD(P)-binding domain"/>
    <property type="match status" value="1"/>
</dbReference>
<dbReference type="GO" id="GO:0071949">
    <property type="term" value="F:FAD binding"/>
    <property type="evidence" value="ECO:0007669"/>
    <property type="project" value="InterPro"/>
</dbReference>
<evidence type="ECO:0000256" key="1">
    <source>
        <dbReference type="ARBA" id="ARBA00022630"/>
    </source>
</evidence>
<feature type="domain" description="FAD-binding" evidence="4">
    <location>
        <begin position="1"/>
        <end position="135"/>
    </location>
</feature>